<feature type="transmembrane region" description="Helical" evidence="5">
    <location>
        <begin position="25"/>
        <end position="52"/>
    </location>
</feature>
<keyword evidence="2 5" id="KW-0812">Transmembrane</keyword>
<dbReference type="Proteomes" id="UP000535415">
    <property type="component" value="Unassembled WGS sequence"/>
</dbReference>
<feature type="domain" description="O-antigen ligase-related" evidence="6">
    <location>
        <begin position="185"/>
        <end position="339"/>
    </location>
</feature>
<dbReference type="RefSeq" id="WP_183526125.1">
    <property type="nucleotide sequence ID" value="NZ_JACIJM010000002.1"/>
</dbReference>
<evidence type="ECO:0000256" key="4">
    <source>
        <dbReference type="ARBA" id="ARBA00023136"/>
    </source>
</evidence>
<comment type="caution">
    <text evidence="7">The sequence shown here is derived from an EMBL/GenBank/DDBJ whole genome shotgun (WGS) entry which is preliminary data.</text>
</comment>
<proteinExistence type="predicted"/>
<sequence>MSIAVNNPTVPIEHQASHAVEKALVVLWFVVTFTVFKNDELILYALAFYFFYAFVRQRDETIPLLFKCWPLLLLPLWALVSSGFGVVPQVAMRTAVQMILTLQISILIVVWLRPREIILTVLAATGICGVLSVFITSYHDGAMTGIFAHKNMLGAKMLMLWTAALCVALDRWIRLWVRLVAAGMSILAFALILASHSATALVLALAIVGMISTFAFFAGRGRLTPVSRFAFGLILFGIAGLTIPAIASEAGSFVDSALGSLGKSRTLTGRTDLWAYAEDVIRERPWIGHGAGGFWRYEESDLVREIFAEFHKNPNQHFSFHNSFYEITVHFGLIGLALTLFTLVWIYLGQFKQLLLRGGLPFVFFPTIAVVELIRSFVESSLMKPFQIANVLIFIGVILTVKYPLTRGQSGR</sequence>
<dbReference type="InterPro" id="IPR007016">
    <property type="entry name" value="O-antigen_ligase-rel_domated"/>
</dbReference>
<keyword evidence="4 5" id="KW-0472">Membrane</keyword>
<feature type="transmembrane region" description="Helical" evidence="5">
    <location>
        <begin position="64"/>
        <end position="84"/>
    </location>
</feature>
<evidence type="ECO:0000313" key="8">
    <source>
        <dbReference type="Proteomes" id="UP000535415"/>
    </source>
</evidence>
<dbReference type="GO" id="GO:0016020">
    <property type="term" value="C:membrane"/>
    <property type="evidence" value="ECO:0007669"/>
    <property type="project" value="UniProtKB-SubCell"/>
</dbReference>
<comment type="subcellular location">
    <subcellularLocation>
        <location evidence="1">Membrane</location>
        <topology evidence="1">Multi-pass membrane protein</topology>
    </subcellularLocation>
</comment>
<dbReference type="EMBL" id="JACIJM010000002">
    <property type="protein sequence ID" value="MBB5721272.1"/>
    <property type="molecule type" value="Genomic_DNA"/>
</dbReference>
<evidence type="ECO:0000256" key="3">
    <source>
        <dbReference type="ARBA" id="ARBA00022989"/>
    </source>
</evidence>
<organism evidence="7 8">
    <name type="scientific">Yoonia ponticola</name>
    <dbReference type="NCBI Taxonomy" id="1524255"/>
    <lineage>
        <taxon>Bacteria</taxon>
        <taxon>Pseudomonadati</taxon>
        <taxon>Pseudomonadota</taxon>
        <taxon>Alphaproteobacteria</taxon>
        <taxon>Rhodobacterales</taxon>
        <taxon>Paracoccaceae</taxon>
        <taxon>Yoonia</taxon>
    </lineage>
</organism>
<accession>A0A7W9BIN8</accession>
<dbReference type="PANTHER" id="PTHR37422">
    <property type="entry name" value="TEICHURONIC ACID BIOSYNTHESIS PROTEIN TUAE"/>
    <property type="match status" value="1"/>
</dbReference>
<feature type="transmembrane region" description="Helical" evidence="5">
    <location>
        <begin position="327"/>
        <end position="347"/>
    </location>
</feature>
<reference evidence="7 8" key="1">
    <citation type="submission" date="2020-08" db="EMBL/GenBank/DDBJ databases">
        <title>Genomic Encyclopedia of Type Strains, Phase IV (KMG-IV): sequencing the most valuable type-strain genomes for metagenomic binning, comparative biology and taxonomic classification.</title>
        <authorList>
            <person name="Goeker M."/>
        </authorList>
    </citation>
    <scope>NUCLEOTIDE SEQUENCE [LARGE SCALE GENOMIC DNA]</scope>
    <source>
        <strain evidence="7 8">DSM 101064</strain>
    </source>
</reference>
<keyword evidence="8" id="KW-1185">Reference proteome</keyword>
<evidence type="ECO:0000256" key="5">
    <source>
        <dbReference type="SAM" id="Phobius"/>
    </source>
</evidence>
<evidence type="ECO:0000256" key="2">
    <source>
        <dbReference type="ARBA" id="ARBA00022692"/>
    </source>
</evidence>
<feature type="transmembrane region" description="Helical" evidence="5">
    <location>
        <begin position="386"/>
        <end position="405"/>
    </location>
</feature>
<protein>
    <submittedName>
        <fullName evidence="7">Exopolysaccharide production protein ExoQ</fullName>
    </submittedName>
</protein>
<dbReference type="InterPro" id="IPR051533">
    <property type="entry name" value="WaaL-like"/>
</dbReference>
<gene>
    <name evidence="7" type="ORF">FHS72_000879</name>
</gene>
<evidence type="ECO:0000256" key="1">
    <source>
        <dbReference type="ARBA" id="ARBA00004141"/>
    </source>
</evidence>
<feature type="transmembrane region" description="Helical" evidence="5">
    <location>
        <begin position="151"/>
        <end position="169"/>
    </location>
</feature>
<dbReference type="AlphaFoldDB" id="A0A7W9BIN8"/>
<evidence type="ECO:0000259" key="6">
    <source>
        <dbReference type="Pfam" id="PF04932"/>
    </source>
</evidence>
<feature type="transmembrane region" description="Helical" evidence="5">
    <location>
        <begin position="90"/>
        <end position="112"/>
    </location>
</feature>
<name>A0A7W9BIN8_9RHOB</name>
<feature type="transmembrane region" description="Helical" evidence="5">
    <location>
        <begin position="354"/>
        <end position="374"/>
    </location>
</feature>
<dbReference type="PANTHER" id="PTHR37422:SF13">
    <property type="entry name" value="LIPOPOLYSACCHARIDE BIOSYNTHESIS PROTEIN PA4999-RELATED"/>
    <property type="match status" value="1"/>
</dbReference>
<keyword evidence="3 5" id="KW-1133">Transmembrane helix</keyword>
<evidence type="ECO:0000313" key="7">
    <source>
        <dbReference type="EMBL" id="MBB5721272.1"/>
    </source>
</evidence>
<dbReference type="Pfam" id="PF04932">
    <property type="entry name" value="Wzy_C"/>
    <property type="match status" value="1"/>
</dbReference>
<feature type="transmembrane region" description="Helical" evidence="5">
    <location>
        <begin position="119"/>
        <end position="139"/>
    </location>
</feature>
<feature type="transmembrane region" description="Helical" evidence="5">
    <location>
        <begin position="229"/>
        <end position="247"/>
    </location>
</feature>
<feature type="transmembrane region" description="Helical" evidence="5">
    <location>
        <begin position="176"/>
        <end position="194"/>
    </location>
</feature>
<feature type="transmembrane region" description="Helical" evidence="5">
    <location>
        <begin position="200"/>
        <end position="217"/>
    </location>
</feature>